<comment type="similarity">
    <text evidence="1">Belongs to the AB hydrolase superfamily.</text>
</comment>
<dbReference type="InterPro" id="IPR022742">
    <property type="entry name" value="Hydrolase_4"/>
</dbReference>
<evidence type="ECO:0000256" key="1">
    <source>
        <dbReference type="ARBA" id="ARBA00008645"/>
    </source>
</evidence>
<sequence length="312" mass="33217">MRVQKTARADISFRSNGVESAAWHYRATSKTLATEKGRPCVVLAHGFGGTRDSGLEGFAEAFAAAGVDSLVFDYRTFGASAGEPRQLVDIDAQLEDYTAAVTCARTLDDVDADRVVVWGVSLSGGHVFRIAAGDQRLAGAISLTPATDGAATARLSVKHNGVGRALTTSAAGLVGAVAAARNKHPFYQPLTGHPGDPGAVNAPGAFEGYTAIAGPTWENRYTMRNALSFARYHPGREAPKISCPVLVQIADLDQSAPPLVAAETAKKLRSAEVRHYPCDHFDVYPGREWHEQVVRHQVDFLSRRLASPPPGS</sequence>
<dbReference type="InterPro" id="IPR050261">
    <property type="entry name" value="FrsA_esterase"/>
</dbReference>
<proteinExistence type="inferred from homology"/>
<dbReference type="SUPFAM" id="SSF53474">
    <property type="entry name" value="alpha/beta-Hydrolases"/>
    <property type="match status" value="1"/>
</dbReference>
<name>A0ABW5G6K2_9PSEU</name>
<reference evidence="5" key="1">
    <citation type="journal article" date="2019" name="Int. J. Syst. Evol. Microbiol.">
        <title>The Global Catalogue of Microorganisms (GCM) 10K type strain sequencing project: providing services to taxonomists for standard genome sequencing and annotation.</title>
        <authorList>
            <consortium name="The Broad Institute Genomics Platform"/>
            <consortium name="The Broad Institute Genome Sequencing Center for Infectious Disease"/>
            <person name="Wu L."/>
            <person name="Ma J."/>
        </authorList>
    </citation>
    <scope>NUCLEOTIDE SEQUENCE [LARGE SCALE GENOMIC DNA]</scope>
    <source>
        <strain evidence="5">CGMCC 4.7645</strain>
    </source>
</reference>
<gene>
    <name evidence="4" type="ORF">ACFSXZ_40580</name>
</gene>
<dbReference type="EMBL" id="JBHUKR010000029">
    <property type="protein sequence ID" value="MFD2422638.1"/>
    <property type="molecule type" value="Genomic_DNA"/>
</dbReference>
<comment type="caution">
    <text evidence="4">The sequence shown here is derived from an EMBL/GenBank/DDBJ whole genome shotgun (WGS) entry which is preliminary data.</text>
</comment>
<dbReference type="Gene3D" id="1.10.10.800">
    <property type="match status" value="1"/>
</dbReference>
<evidence type="ECO:0000313" key="4">
    <source>
        <dbReference type="EMBL" id="MFD2422638.1"/>
    </source>
</evidence>
<dbReference type="GO" id="GO:0016787">
    <property type="term" value="F:hydrolase activity"/>
    <property type="evidence" value="ECO:0007669"/>
    <property type="project" value="UniProtKB-KW"/>
</dbReference>
<dbReference type="RefSeq" id="WP_378271816.1">
    <property type="nucleotide sequence ID" value="NZ_JBHUKR010000029.1"/>
</dbReference>
<dbReference type="InterPro" id="IPR029058">
    <property type="entry name" value="AB_hydrolase_fold"/>
</dbReference>
<evidence type="ECO:0000313" key="5">
    <source>
        <dbReference type="Proteomes" id="UP001597417"/>
    </source>
</evidence>
<evidence type="ECO:0000256" key="2">
    <source>
        <dbReference type="ARBA" id="ARBA00022801"/>
    </source>
</evidence>
<keyword evidence="5" id="KW-1185">Reference proteome</keyword>
<evidence type="ECO:0000259" key="3">
    <source>
        <dbReference type="Pfam" id="PF12146"/>
    </source>
</evidence>
<accession>A0ABW5G6K2</accession>
<dbReference type="Pfam" id="PF12146">
    <property type="entry name" value="Hydrolase_4"/>
    <property type="match status" value="1"/>
</dbReference>
<feature type="domain" description="Serine aminopeptidase S33" evidence="3">
    <location>
        <begin position="38"/>
        <end position="152"/>
    </location>
</feature>
<dbReference type="PANTHER" id="PTHR22946:SF9">
    <property type="entry name" value="POLYKETIDE TRANSFERASE AF380"/>
    <property type="match status" value="1"/>
</dbReference>
<protein>
    <submittedName>
        <fullName evidence="4">Alpha/beta hydrolase</fullName>
    </submittedName>
</protein>
<organism evidence="4 5">
    <name type="scientific">Amycolatopsis pigmentata</name>
    <dbReference type="NCBI Taxonomy" id="450801"/>
    <lineage>
        <taxon>Bacteria</taxon>
        <taxon>Bacillati</taxon>
        <taxon>Actinomycetota</taxon>
        <taxon>Actinomycetes</taxon>
        <taxon>Pseudonocardiales</taxon>
        <taxon>Pseudonocardiaceae</taxon>
        <taxon>Amycolatopsis</taxon>
    </lineage>
</organism>
<keyword evidence="2 4" id="KW-0378">Hydrolase</keyword>
<dbReference type="PANTHER" id="PTHR22946">
    <property type="entry name" value="DIENELACTONE HYDROLASE DOMAIN-CONTAINING PROTEIN-RELATED"/>
    <property type="match status" value="1"/>
</dbReference>
<dbReference type="Gene3D" id="3.40.50.1820">
    <property type="entry name" value="alpha/beta hydrolase"/>
    <property type="match status" value="1"/>
</dbReference>
<dbReference type="Proteomes" id="UP001597417">
    <property type="component" value="Unassembled WGS sequence"/>
</dbReference>